<dbReference type="Pfam" id="PF00294">
    <property type="entry name" value="PfkB"/>
    <property type="match status" value="1"/>
</dbReference>
<dbReference type="InterPro" id="IPR029056">
    <property type="entry name" value="Ribokinase-like"/>
</dbReference>
<keyword evidence="3 6" id="KW-0418">Kinase</keyword>
<dbReference type="Gene3D" id="3.40.1190.20">
    <property type="match status" value="1"/>
</dbReference>
<dbReference type="InterPro" id="IPR002173">
    <property type="entry name" value="Carboh/pur_kinase_PfkB_CS"/>
</dbReference>
<dbReference type="Proteomes" id="UP001595764">
    <property type="component" value="Unassembled WGS sequence"/>
</dbReference>
<reference evidence="7" key="1">
    <citation type="journal article" date="2019" name="Int. J. Syst. Evol. Microbiol.">
        <title>The Global Catalogue of Microorganisms (GCM) 10K type strain sequencing project: providing services to taxonomists for standard genome sequencing and annotation.</title>
        <authorList>
            <consortium name="The Broad Institute Genomics Platform"/>
            <consortium name="The Broad Institute Genome Sequencing Center for Infectious Disease"/>
            <person name="Wu L."/>
            <person name="Ma J."/>
        </authorList>
    </citation>
    <scope>NUCLEOTIDE SEQUENCE [LARGE SCALE GENOMIC DNA]</scope>
    <source>
        <strain evidence="7">CGMCC 4.7682</strain>
    </source>
</reference>
<comment type="caution">
    <text evidence="6">The sequence shown here is derived from an EMBL/GenBank/DDBJ whole genome shotgun (WGS) entry which is preliminary data.</text>
</comment>
<keyword evidence="7" id="KW-1185">Reference proteome</keyword>
<dbReference type="SUPFAM" id="SSF53613">
    <property type="entry name" value="Ribokinase-like"/>
    <property type="match status" value="1"/>
</dbReference>
<dbReference type="PROSITE" id="PS00584">
    <property type="entry name" value="PFKB_KINASES_2"/>
    <property type="match status" value="1"/>
</dbReference>
<evidence type="ECO:0000256" key="2">
    <source>
        <dbReference type="ARBA" id="ARBA00022679"/>
    </source>
</evidence>
<accession>A0ABV7QSH9</accession>
<feature type="domain" description="Carbohydrate kinase PfkB" evidence="5">
    <location>
        <begin position="7"/>
        <end position="300"/>
    </location>
</feature>
<evidence type="ECO:0000259" key="5">
    <source>
        <dbReference type="Pfam" id="PF00294"/>
    </source>
</evidence>
<dbReference type="PANTHER" id="PTHR43320">
    <property type="entry name" value="SUGAR KINASE"/>
    <property type="match status" value="1"/>
</dbReference>
<dbReference type="EC" id="2.7.1.-" evidence="6"/>
<dbReference type="InterPro" id="IPR011611">
    <property type="entry name" value="PfkB_dom"/>
</dbReference>
<name>A0ABV7QSH9_9PSEU</name>
<protein>
    <submittedName>
        <fullName evidence="6">Carbohydrate kinase family protein</fullName>
        <ecNumber evidence="6">2.7.1.-</ecNumber>
    </submittedName>
</protein>
<dbReference type="GO" id="GO:0016301">
    <property type="term" value="F:kinase activity"/>
    <property type="evidence" value="ECO:0007669"/>
    <property type="project" value="UniProtKB-KW"/>
</dbReference>
<sequence>MPHRFDLLVLGDVNPDVVLGPLTEDLDFRQRENLVGHGCITLGGSAAITAAGAARLGLKVAFAGRIGDDPAGRFVRDILEDRGVDTRALTVDPTLPTPLTAILTRDDSRAIITSSGVLDAVSAADVPAELLASARHVHASSYFLMPKLAAGLPELFRTARAHGATTSLDTNDDPARQWDPSGIPLVLQETGYLLPNAAEALQLSGKSSLLDAAAHLAAQGPTVVVKNGADGALAHHRGETVTVPASAITPLDTVGAGDSFNAAFLAATLRGLPLRDALRAGVEGGGRSTLAHGGIDGQPTWNELHLTETTETESA</sequence>
<comment type="similarity">
    <text evidence="1">Belongs to the carbohydrate kinase PfkB family.</text>
</comment>
<dbReference type="PANTHER" id="PTHR43320:SF3">
    <property type="entry name" value="CARBOHYDRATE KINASE PFKB DOMAIN-CONTAINING PROTEIN"/>
    <property type="match status" value="1"/>
</dbReference>
<evidence type="ECO:0000313" key="7">
    <source>
        <dbReference type="Proteomes" id="UP001595764"/>
    </source>
</evidence>
<dbReference type="EMBL" id="JBHRWI010000044">
    <property type="protein sequence ID" value="MFC3515054.1"/>
    <property type="molecule type" value="Genomic_DNA"/>
</dbReference>
<feature type="region of interest" description="Disordered" evidence="4">
    <location>
        <begin position="291"/>
        <end position="315"/>
    </location>
</feature>
<dbReference type="RefSeq" id="WP_377871781.1">
    <property type="nucleotide sequence ID" value="NZ_JBHMAY010000033.1"/>
</dbReference>
<evidence type="ECO:0000256" key="4">
    <source>
        <dbReference type="SAM" id="MobiDB-lite"/>
    </source>
</evidence>
<organism evidence="6 7">
    <name type="scientific">Amycolatopsis halotolerans</name>
    <dbReference type="NCBI Taxonomy" id="330083"/>
    <lineage>
        <taxon>Bacteria</taxon>
        <taxon>Bacillati</taxon>
        <taxon>Actinomycetota</taxon>
        <taxon>Actinomycetes</taxon>
        <taxon>Pseudonocardiales</taxon>
        <taxon>Pseudonocardiaceae</taxon>
        <taxon>Amycolatopsis</taxon>
    </lineage>
</organism>
<evidence type="ECO:0000313" key="6">
    <source>
        <dbReference type="EMBL" id="MFC3515054.1"/>
    </source>
</evidence>
<proteinExistence type="inferred from homology"/>
<dbReference type="CDD" id="cd01166">
    <property type="entry name" value="KdgK"/>
    <property type="match status" value="1"/>
</dbReference>
<dbReference type="InterPro" id="IPR052700">
    <property type="entry name" value="Carb_kinase_PfkB-like"/>
</dbReference>
<evidence type="ECO:0000256" key="3">
    <source>
        <dbReference type="ARBA" id="ARBA00022777"/>
    </source>
</evidence>
<keyword evidence="2 6" id="KW-0808">Transferase</keyword>
<evidence type="ECO:0000256" key="1">
    <source>
        <dbReference type="ARBA" id="ARBA00010688"/>
    </source>
</evidence>
<gene>
    <name evidence="6" type="ORF">ACFORO_33120</name>
</gene>